<evidence type="ECO:0000313" key="5">
    <source>
        <dbReference type="Proteomes" id="UP000032452"/>
    </source>
</evidence>
<keyword evidence="1 4" id="KW-0489">Methyltransferase</keyword>
<evidence type="ECO:0000256" key="1">
    <source>
        <dbReference type="ARBA" id="ARBA00022603"/>
    </source>
</evidence>
<dbReference type="PANTHER" id="PTHR44942">
    <property type="entry name" value="METHYLTRANSF_11 DOMAIN-CONTAINING PROTEIN"/>
    <property type="match status" value="1"/>
</dbReference>
<comment type="caution">
    <text evidence="4">The sequence shown here is derived from an EMBL/GenBank/DDBJ whole genome shotgun (WGS) entry which is preliminary data.</text>
</comment>
<dbReference type="GO" id="GO:0008168">
    <property type="term" value="F:methyltransferase activity"/>
    <property type="evidence" value="ECO:0007669"/>
    <property type="project" value="UniProtKB-KW"/>
</dbReference>
<evidence type="ECO:0000256" key="2">
    <source>
        <dbReference type="ARBA" id="ARBA00022679"/>
    </source>
</evidence>
<gene>
    <name evidence="4" type="ORF">UH38_13160</name>
</gene>
<organism evidence="4 5">
    <name type="scientific">Aliterella atlantica CENA595</name>
    <dbReference type="NCBI Taxonomy" id="1618023"/>
    <lineage>
        <taxon>Bacteria</taxon>
        <taxon>Bacillati</taxon>
        <taxon>Cyanobacteriota</taxon>
        <taxon>Cyanophyceae</taxon>
        <taxon>Chroococcidiopsidales</taxon>
        <taxon>Aliterellaceae</taxon>
        <taxon>Aliterella</taxon>
    </lineage>
</organism>
<dbReference type="OrthoDB" id="9797252at2"/>
<sequence length="276" mass="30944">MQDSQQEEPKFGADIYPLEQRKTWYSTVAEAYNRVRPRYPQALCDRAIELAGLRAGASILEIGCGPGTATLSFAQRGFSLVSLEPSLEAYQFASLNCAQYPNVEIKNTTFEDWELGERKFDAVLAATSLHWVSPEIRFAKTAAVLRDNGALILLWNATVQPQYDIYQIMHEVYQIHAPSLGKYEDSETQQQSLGKFAQAVVDSGKFENLVAEYLPCKATYSIDDYLMLLSTYSPYIELEAYKRDTLFAELKAALVSNEISSIPASYLSVCQVAKKI</sequence>
<dbReference type="SUPFAM" id="SSF53335">
    <property type="entry name" value="S-adenosyl-L-methionine-dependent methyltransferases"/>
    <property type="match status" value="1"/>
</dbReference>
<dbReference type="InterPro" id="IPR051052">
    <property type="entry name" value="Diverse_substrate_MTase"/>
</dbReference>
<dbReference type="InterPro" id="IPR041698">
    <property type="entry name" value="Methyltransf_25"/>
</dbReference>
<dbReference type="GO" id="GO:0032259">
    <property type="term" value="P:methylation"/>
    <property type="evidence" value="ECO:0007669"/>
    <property type="project" value="UniProtKB-KW"/>
</dbReference>
<dbReference type="CDD" id="cd02440">
    <property type="entry name" value="AdoMet_MTases"/>
    <property type="match status" value="1"/>
</dbReference>
<proteinExistence type="predicted"/>
<dbReference type="EMBL" id="JYON01000013">
    <property type="protein sequence ID" value="KJH71237.1"/>
    <property type="molecule type" value="Genomic_DNA"/>
</dbReference>
<reference evidence="4 5" key="1">
    <citation type="submission" date="2015-02" db="EMBL/GenBank/DDBJ databases">
        <title>Draft genome of a novel marine cyanobacterium (Chroococcales) isolated from South Atlantic Ocean.</title>
        <authorList>
            <person name="Rigonato J."/>
            <person name="Alvarenga D.O."/>
            <person name="Branco L.H."/>
            <person name="Varani A.M."/>
            <person name="Brandini F.P."/>
            <person name="Fiore M.F."/>
        </authorList>
    </citation>
    <scope>NUCLEOTIDE SEQUENCE [LARGE SCALE GENOMIC DNA]</scope>
    <source>
        <strain evidence="4 5">CENA595</strain>
    </source>
</reference>
<dbReference type="Gene3D" id="3.40.50.150">
    <property type="entry name" value="Vaccinia Virus protein VP39"/>
    <property type="match status" value="1"/>
</dbReference>
<dbReference type="Proteomes" id="UP000032452">
    <property type="component" value="Unassembled WGS sequence"/>
</dbReference>
<keyword evidence="2 4" id="KW-0808">Transferase</keyword>
<dbReference type="AlphaFoldDB" id="A0A0D8ZSC7"/>
<protein>
    <submittedName>
        <fullName evidence="4">Methyltransferase</fullName>
    </submittedName>
</protein>
<dbReference type="STRING" id="1618023.UH38_13160"/>
<evidence type="ECO:0000313" key="4">
    <source>
        <dbReference type="EMBL" id="KJH71237.1"/>
    </source>
</evidence>
<accession>A0A0D8ZSC7</accession>
<evidence type="ECO:0000259" key="3">
    <source>
        <dbReference type="Pfam" id="PF13649"/>
    </source>
</evidence>
<keyword evidence="5" id="KW-1185">Reference proteome</keyword>
<name>A0A0D8ZSC7_9CYAN</name>
<dbReference type="InterPro" id="IPR029063">
    <property type="entry name" value="SAM-dependent_MTases_sf"/>
</dbReference>
<dbReference type="RefSeq" id="WP_045055128.1">
    <property type="nucleotide sequence ID" value="NZ_CAWMDP010000056.1"/>
</dbReference>
<dbReference type="PATRIC" id="fig|1618023.3.peg.4658"/>
<dbReference type="PANTHER" id="PTHR44942:SF4">
    <property type="entry name" value="METHYLTRANSFERASE TYPE 11 DOMAIN-CONTAINING PROTEIN"/>
    <property type="match status" value="1"/>
</dbReference>
<dbReference type="Pfam" id="PF13649">
    <property type="entry name" value="Methyltransf_25"/>
    <property type="match status" value="1"/>
</dbReference>
<feature type="domain" description="Methyltransferase" evidence="3">
    <location>
        <begin position="59"/>
        <end position="149"/>
    </location>
</feature>